<dbReference type="GO" id="GO:0016740">
    <property type="term" value="F:transferase activity"/>
    <property type="evidence" value="ECO:0007669"/>
    <property type="project" value="UniProtKB-KW"/>
</dbReference>
<keyword evidence="3" id="KW-1185">Reference proteome</keyword>
<dbReference type="CDD" id="cd04186">
    <property type="entry name" value="GT_2_like_c"/>
    <property type="match status" value="1"/>
</dbReference>
<dbReference type="STRING" id="570521.SAMN04488508_110117"/>
<name>A0A1M6K7K2_9FLAO</name>
<accession>A0A1M6K7K2</accession>
<protein>
    <submittedName>
        <fullName evidence="2">Glycosyltransferase, GT2 family</fullName>
    </submittedName>
</protein>
<dbReference type="EMBL" id="FQYP01000010">
    <property type="protein sequence ID" value="SHJ54929.1"/>
    <property type="molecule type" value="Genomic_DNA"/>
</dbReference>
<keyword evidence="2" id="KW-0808">Transferase</keyword>
<evidence type="ECO:0000313" key="2">
    <source>
        <dbReference type="EMBL" id="SHJ54929.1"/>
    </source>
</evidence>
<dbReference type="InterPro" id="IPR001173">
    <property type="entry name" value="Glyco_trans_2-like"/>
</dbReference>
<proteinExistence type="predicted"/>
<gene>
    <name evidence="2" type="ORF">SAMN04488508_110117</name>
</gene>
<feature type="domain" description="Glycosyltransferase 2-like" evidence="1">
    <location>
        <begin position="4"/>
        <end position="127"/>
    </location>
</feature>
<dbReference type="Proteomes" id="UP000184432">
    <property type="component" value="Unassembled WGS sequence"/>
</dbReference>
<dbReference type="Pfam" id="PF00535">
    <property type="entry name" value="Glycos_transf_2"/>
    <property type="match status" value="1"/>
</dbReference>
<dbReference type="PANTHER" id="PTHR43179:SF7">
    <property type="entry name" value="RHAMNOSYLTRANSFERASE WBBL"/>
    <property type="match status" value="1"/>
</dbReference>
<evidence type="ECO:0000259" key="1">
    <source>
        <dbReference type="Pfam" id="PF00535"/>
    </source>
</evidence>
<dbReference type="InterPro" id="IPR029044">
    <property type="entry name" value="Nucleotide-diphossugar_trans"/>
</dbReference>
<dbReference type="AlphaFoldDB" id="A0A1M6K7K2"/>
<reference evidence="3" key="1">
    <citation type="submission" date="2016-11" db="EMBL/GenBank/DDBJ databases">
        <authorList>
            <person name="Varghese N."/>
            <person name="Submissions S."/>
        </authorList>
    </citation>
    <scope>NUCLEOTIDE SEQUENCE [LARGE SCALE GENOMIC DNA]</scope>
    <source>
        <strain evidence="3">DSM 22623</strain>
    </source>
</reference>
<dbReference type="SUPFAM" id="SSF53448">
    <property type="entry name" value="Nucleotide-diphospho-sugar transferases"/>
    <property type="match status" value="1"/>
</dbReference>
<evidence type="ECO:0000313" key="3">
    <source>
        <dbReference type="Proteomes" id="UP000184432"/>
    </source>
</evidence>
<dbReference type="Gene3D" id="3.90.550.10">
    <property type="entry name" value="Spore Coat Polysaccharide Biosynthesis Protein SpsA, Chain A"/>
    <property type="match status" value="1"/>
</dbReference>
<dbReference type="PANTHER" id="PTHR43179">
    <property type="entry name" value="RHAMNOSYLTRANSFERASE WBBL"/>
    <property type="match status" value="1"/>
</dbReference>
<organism evidence="2 3">
    <name type="scientific">Aquimarina spongiae</name>
    <dbReference type="NCBI Taxonomy" id="570521"/>
    <lineage>
        <taxon>Bacteria</taxon>
        <taxon>Pseudomonadati</taxon>
        <taxon>Bacteroidota</taxon>
        <taxon>Flavobacteriia</taxon>
        <taxon>Flavobacteriales</taxon>
        <taxon>Flavobacteriaceae</taxon>
        <taxon>Aquimarina</taxon>
    </lineage>
</organism>
<sequence>MQYFLEQCLLSLREVIVAEDSEVIVVDNNSTDDSCQMIRDKFPEVLLLENNSNLGLAKANNKGVGVSSGRFLCFLNPDTIIPDNVFPNLLKKATQLPHVGLVGPRLISGKGNFLRESKRNIPAPLTSLKRLLGIRTRFVKSYFADHIQEREIGRVDVLDSAFMLIKKDHYLSVGGFDDDYFLYGEDLDLSYRVKKMGLLNYYLGNITALHYKGESVDRNADLVMIFYGAMRLFYSKHFRSNRVLDFMVSVGIRMVSFIHSFKDFKKNRREVTQYYLISENEVLSTNIASKLNTELVRVSTIEREDLGDKNIEIIFDGDFMSYLEIIKQMELLNKQNVTFKIRPADCDYILGSDFSDGKGEVITF</sequence>